<dbReference type="HOGENOM" id="CLU_1901435_0_0_1"/>
<sequence length="134" mass="13984">RPKDADAGIGAGYGEVAPTSELDITKDGVTEAKAIELKSISRRANSANGGQATGRLVSDFMNSVERDGVITVKAPAFSDNRKSTLIDMGIVPVGIVFDDDANLNIEEFELKGAMPKHLTDLDEAAAPNTPAIAG</sequence>
<protein>
    <submittedName>
        <fullName evidence="1">GH23165</fullName>
    </submittedName>
</protein>
<accession>B4K1I5</accession>
<keyword evidence="2" id="KW-1185">Reference proteome</keyword>
<reference evidence="1 2" key="1">
    <citation type="journal article" date="2007" name="Nature">
        <title>Evolution of genes and genomes on the Drosophila phylogeny.</title>
        <authorList>
            <consortium name="Drosophila 12 Genomes Consortium"/>
            <person name="Clark A.G."/>
            <person name="Eisen M.B."/>
            <person name="Smith D.R."/>
            <person name="Bergman C.M."/>
            <person name="Oliver B."/>
            <person name="Markow T.A."/>
            <person name="Kaufman T.C."/>
            <person name="Kellis M."/>
            <person name="Gelbart W."/>
            <person name="Iyer V.N."/>
            <person name="Pollard D.A."/>
            <person name="Sackton T.B."/>
            <person name="Larracuente A.M."/>
            <person name="Singh N.D."/>
            <person name="Abad J.P."/>
            <person name="Abt D.N."/>
            <person name="Adryan B."/>
            <person name="Aguade M."/>
            <person name="Akashi H."/>
            <person name="Anderson W.W."/>
            <person name="Aquadro C.F."/>
            <person name="Ardell D.H."/>
            <person name="Arguello R."/>
            <person name="Artieri C.G."/>
            <person name="Barbash D.A."/>
            <person name="Barker D."/>
            <person name="Barsanti P."/>
            <person name="Batterham P."/>
            <person name="Batzoglou S."/>
            <person name="Begun D."/>
            <person name="Bhutkar A."/>
            <person name="Blanco E."/>
            <person name="Bosak S.A."/>
            <person name="Bradley R.K."/>
            <person name="Brand A.D."/>
            <person name="Brent M.R."/>
            <person name="Brooks A.N."/>
            <person name="Brown R.H."/>
            <person name="Butlin R.K."/>
            <person name="Caggese C."/>
            <person name="Calvi B.R."/>
            <person name="Bernardo de Carvalho A."/>
            <person name="Caspi A."/>
            <person name="Castrezana S."/>
            <person name="Celniker S.E."/>
            <person name="Chang J.L."/>
            <person name="Chapple C."/>
            <person name="Chatterji S."/>
            <person name="Chinwalla A."/>
            <person name="Civetta A."/>
            <person name="Clifton S.W."/>
            <person name="Comeron J.M."/>
            <person name="Costello J.C."/>
            <person name="Coyne J.A."/>
            <person name="Daub J."/>
            <person name="David R.G."/>
            <person name="Delcher A.L."/>
            <person name="Delehaunty K."/>
            <person name="Do C.B."/>
            <person name="Ebling H."/>
            <person name="Edwards K."/>
            <person name="Eickbush T."/>
            <person name="Evans J.D."/>
            <person name="Filipski A."/>
            <person name="Findeiss S."/>
            <person name="Freyhult E."/>
            <person name="Fulton L."/>
            <person name="Fulton R."/>
            <person name="Garcia A.C."/>
            <person name="Gardiner A."/>
            <person name="Garfield D.A."/>
            <person name="Garvin B.E."/>
            <person name="Gibson G."/>
            <person name="Gilbert D."/>
            <person name="Gnerre S."/>
            <person name="Godfrey J."/>
            <person name="Good R."/>
            <person name="Gotea V."/>
            <person name="Gravely B."/>
            <person name="Greenberg A.J."/>
            <person name="Griffiths-Jones S."/>
            <person name="Gross S."/>
            <person name="Guigo R."/>
            <person name="Gustafson E.A."/>
            <person name="Haerty W."/>
            <person name="Hahn M.W."/>
            <person name="Halligan D.L."/>
            <person name="Halpern A.L."/>
            <person name="Halter G.M."/>
            <person name="Han M.V."/>
            <person name="Heger A."/>
            <person name="Hillier L."/>
            <person name="Hinrichs A.S."/>
            <person name="Holmes I."/>
            <person name="Hoskins R.A."/>
            <person name="Hubisz M.J."/>
            <person name="Hultmark D."/>
            <person name="Huntley M.A."/>
            <person name="Jaffe D.B."/>
            <person name="Jagadeeshan S."/>
            <person name="Jeck W.R."/>
            <person name="Johnson J."/>
            <person name="Jones C.D."/>
            <person name="Jordan W.C."/>
            <person name="Karpen G.H."/>
            <person name="Kataoka E."/>
            <person name="Keightley P.D."/>
            <person name="Kheradpour P."/>
            <person name="Kirkness E.F."/>
            <person name="Koerich L.B."/>
            <person name="Kristiansen K."/>
            <person name="Kudrna D."/>
            <person name="Kulathinal R.J."/>
            <person name="Kumar S."/>
            <person name="Kwok R."/>
            <person name="Lander E."/>
            <person name="Langley C.H."/>
            <person name="Lapoint R."/>
            <person name="Lazzaro B.P."/>
            <person name="Lee S.J."/>
            <person name="Levesque L."/>
            <person name="Li R."/>
            <person name="Lin C.F."/>
            <person name="Lin M.F."/>
            <person name="Lindblad-Toh K."/>
            <person name="Llopart A."/>
            <person name="Long M."/>
            <person name="Low L."/>
            <person name="Lozovsky E."/>
            <person name="Lu J."/>
            <person name="Luo M."/>
            <person name="Machado C.A."/>
            <person name="Makalowski W."/>
            <person name="Marzo M."/>
            <person name="Matsuda M."/>
            <person name="Matzkin L."/>
            <person name="McAllister B."/>
            <person name="McBride C.S."/>
            <person name="McKernan B."/>
            <person name="McKernan K."/>
            <person name="Mendez-Lago M."/>
            <person name="Minx P."/>
            <person name="Mollenhauer M.U."/>
            <person name="Montooth K."/>
            <person name="Mount S.M."/>
            <person name="Mu X."/>
            <person name="Myers E."/>
            <person name="Negre B."/>
            <person name="Newfeld S."/>
            <person name="Nielsen R."/>
            <person name="Noor M.A."/>
            <person name="O'Grady P."/>
            <person name="Pachter L."/>
            <person name="Papaceit M."/>
            <person name="Parisi M.J."/>
            <person name="Parisi M."/>
            <person name="Parts L."/>
            <person name="Pedersen J.S."/>
            <person name="Pesole G."/>
            <person name="Phillippy A.M."/>
            <person name="Ponting C.P."/>
            <person name="Pop M."/>
            <person name="Porcelli D."/>
            <person name="Powell J.R."/>
            <person name="Prohaska S."/>
            <person name="Pruitt K."/>
            <person name="Puig M."/>
            <person name="Quesneville H."/>
            <person name="Ram K.R."/>
            <person name="Rand D."/>
            <person name="Rasmussen M.D."/>
            <person name="Reed L.K."/>
            <person name="Reenan R."/>
            <person name="Reily A."/>
            <person name="Remington K.A."/>
            <person name="Rieger T.T."/>
            <person name="Ritchie M.G."/>
            <person name="Robin C."/>
            <person name="Rogers Y.H."/>
            <person name="Rohde C."/>
            <person name="Rozas J."/>
            <person name="Rubenfield M.J."/>
            <person name="Ruiz A."/>
            <person name="Russo S."/>
            <person name="Salzberg S.L."/>
            <person name="Sanchez-Gracia A."/>
            <person name="Saranga D.J."/>
            <person name="Sato H."/>
            <person name="Schaeffer S.W."/>
            <person name="Schatz M.C."/>
            <person name="Schlenke T."/>
            <person name="Schwartz R."/>
            <person name="Segarra C."/>
            <person name="Singh R.S."/>
            <person name="Sirot L."/>
            <person name="Sirota M."/>
            <person name="Sisneros N.B."/>
            <person name="Smith C.D."/>
            <person name="Smith T.F."/>
            <person name="Spieth J."/>
            <person name="Stage D.E."/>
            <person name="Stark A."/>
            <person name="Stephan W."/>
            <person name="Strausberg R.L."/>
            <person name="Strempel S."/>
            <person name="Sturgill D."/>
            <person name="Sutton G."/>
            <person name="Sutton G.G."/>
            <person name="Tao W."/>
            <person name="Teichmann S."/>
            <person name="Tobari Y.N."/>
            <person name="Tomimura Y."/>
            <person name="Tsolas J.M."/>
            <person name="Valente V.L."/>
            <person name="Venter E."/>
            <person name="Venter J.C."/>
            <person name="Vicario S."/>
            <person name="Vieira F.G."/>
            <person name="Vilella A.J."/>
            <person name="Villasante A."/>
            <person name="Walenz B."/>
            <person name="Wang J."/>
            <person name="Wasserman M."/>
            <person name="Watts T."/>
            <person name="Wilson D."/>
            <person name="Wilson R.K."/>
            <person name="Wing R.A."/>
            <person name="Wolfner M.F."/>
            <person name="Wong A."/>
            <person name="Wong G.K."/>
            <person name="Wu C.I."/>
            <person name="Wu G."/>
            <person name="Yamamoto D."/>
            <person name="Yang H.P."/>
            <person name="Yang S.P."/>
            <person name="Yorke J.A."/>
            <person name="Yoshida K."/>
            <person name="Zdobnov E."/>
            <person name="Zhang P."/>
            <person name="Zhang Y."/>
            <person name="Zimin A.V."/>
            <person name="Baldwin J."/>
            <person name="Abdouelleil A."/>
            <person name="Abdulkadir J."/>
            <person name="Abebe A."/>
            <person name="Abera B."/>
            <person name="Abreu J."/>
            <person name="Acer S.C."/>
            <person name="Aftuck L."/>
            <person name="Alexander A."/>
            <person name="An P."/>
            <person name="Anderson E."/>
            <person name="Anderson S."/>
            <person name="Arachi H."/>
            <person name="Azer M."/>
            <person name="Bachantsang P."/>
            <person name="Barry A."/>
            <person name="Bayul T."/>
            <person name="Berlin A."/>
            <person name="Bessette D."/>
            <person name="Bloom T."/>
            <person name="Blye J."/>
            <person name="Boguslavskiy L."/>
            <person name="Bonnet C."/>
            <person name="Boukhgalter B."/>
            <person name="Bourzgui I."/>
            <person name="Brown A."/>
            <person name="Cahill P."/>
            <person name="Channer S."/>
            <person name="Cheshatsang Y."/>
            <person name="Chuda L."/>
            <person name="Citroen M."/>
            <person name="Collymore A."/>
            <person name="Cooke P."/>
            <person name="Costello M."/>
            <person name="D'Aco K."/>
            <person name="Daza R."/>
            <person name="De Haan G."/>
            <person name="DeGray S."/>
            <person name="DeMaso C."/>
            <person name="Dhargay N."/>
            <person name="Dooley K."/>
            <person name="Dooley E."/>
            <person name="Doricent M."/>
            <person name="Dorje P."/>
            <person name="Dorjee K."/>
            <person name="Dupes A."/>
            <person name="Elong R."/>
            <person name="Falk J."/>
            <person name="Farina A."/>
            <person name="Faro S."/>
            <person name="Ferguson D."/>
            <person name="Fisher S."/>
            <person name="Foley C.D."/>
            <person name="Franke A."/>
            <person name="Friedrich D."/>
            <person name="Gadbois L."/>
            <person name="Gearin G."/>
            <person name="Gearin C.R."/>
            <person name="Giannoukos G."/>
            <person name="Goode T."/>
            <person name="Graham J."/>
            <person name="Grandbois E."/>
            <person name="Grewal S."/>
            <person name="Gyaltsen K."/>
            <person name="Hafez N."/>
            <person name="Hagos B."/>
            <person name="Hall J."/>
            <person name="Henson C."/>
            <person name="Hollinger A."/>
            <person name="Honan T."/>
            <person name="Huard M.D."/>
            <person name="Hughes L."/>
            <person name="Hurhula B."/>
            <person name="Husby M.E."/>
            <person name="Kamat A."/>
            <person name="Kanga B."/>
            <person name="Kashin S."/>
            <person name="Khazanovich D."/>
            <person name="Kisner P."/>
            <person name="Lance K."/>
            <person name="Lara M."/>
            <person name="Lee W."/>
            <person name="Lennon N."/>
            <person name="Letendre F."/>
            <person name="LeVine R."/>
            <person name="Lipovsky A."/>
            <person name="Liu X."/>
            <person name="Liu J."/>
            <person name="Liu S."/>
            <person name="Lokyitsang T."/>
            <person name="Lokyitsang Y."/>
            <person name="Lubonja R."/>
            <person name="Lui A."/>
            <person name="MacDonald P."/>
            <person name="Magnisalis V."/>
            <person name="Maru K."/>
            <person name="Matthews C."/>
            <person name="McCusker W."/>
            <person name="McDonough S."/>
            <person name="Mehta T."/>
            <person name="Meldrim J."/>
            <person name="Meneus L."/>
            <person name="Mihai O."/>
            <person name="Mihalev A."/>
            <person name="Mihova T."/>
            <person name="Mittelman R."/>
            <person name="Mlenga V."/>
            <person name="Montmayeur A."/>
            <person name="Mulrain L."/>
            <person name="Navidi A."/>
            <person name="Naylor J."/>
            <person name="Negash T."/>
            <person name="Nguyen T."/>
            <person name="Nguyen N."/>
            <person name="Nicol R."/>
            <person name="Norbu C."/>
            <person name="Norbu N."/>
            <person name="Novod N."/>
            <person name="O'Neill B."/>
            <person name="Osman S."/>
            <person name="Markiewicz E."/>
            <person name="Oyono O.L."/>
            <person name="Patti C."/>
            <person name="Phunkhang P."/>
            <person name="Pierre F."/>
            <person name="Priest M."/>
            <person name="Raghuraman S."/>
            <person name="Rege F."/>
            <person name="Reyes R."/>
            <person name="Rise C."/>
            <person name="Rogov P."/>
            <person name="Ross K."/>
            <person name="Ryan E."/>
            <person name="Settipalli S."/>
            <person name="Shea T."/>
            <person name="Sherpa N."/>
            <person name="Shi L."/>
            <person name="Shih D."/>
            <person name="Sparrow T."/>
            <person name="Spaulding J."/>
            <person name="Stalker J."/>
            <person name="Stange-Thomann N."/>
            <person name="Stavropoulos S."/>
            <person name="Stone C."/>
            <person name="Strader C."/>
            <person name="Tesfaye S."/>
            <person name="Thomson T."/>
            <person name="Thoulutsang Y."/>
            <person name="Thoulutsang D."/>
            <person name="Topham K."/>
            <person name="Topping I."/>
            <person name="Tsamla T."/>
            <person name="Vassiliev H."/>
            <person name="Vo A."/>
            <person name="Wangchuk T."/>
            <person name="Wangdi T."/>
            <person name="Weiand M."/>
            <person name="Wilkinson J."/>
            <person name="Wilson A."/>
            <person name="Yadav S."/>
            <person name="Young G."/>
            <person name="Yu Q."/>
            <person name="Zembek L."/>
            <person name="Zhong D."/>
            <person name="Zimmer A."/>
            <person name="Zwirko Z."/>
            <person name="Jaffe D.B."/>
            <person name="Alvarez P."/>
            <person name="Brockman W."/>
            <person name="Butler J."/>
            <person name="Chin C."/>
            <person name="Gnerre S."/>
            <person name="Grabherr M."/>
            <person name="Kleber M."/>
            <person name="Mauceli E."/>
            <person name="MacCallum I."/>
        </authorList>
    </citation>
    <scope>NUCLEOTIDE SEQUENCE [LARGE SCALE GENOMIC DNA]</scope>
    <source>
        <strain evidence="2">Tucson 15287-2541.00</strain>
    </source>
</reference>
<dbReference type="InterPro" id="IPR027409">
    <property type="entry name" value="GroEL-like_apical_dom_sf"/>
</dbReference>
<evidence type="ECO:0000313" key="2">
    <source>
        <dbReference type="Proteomes" id="UP000001070"/>
    </source>
</evidence>
<dbReference type="Proteomes" id="UP000001070">
    <property type="component" value="Unassembled WGS sequence"/>
</dbReference>
<dbReference type="EMBL" id="CH917359">
    <property type="protein sequence ID" value="EDW05030.1"/>
    <property type="molecule type" value="Genomic_DNA"/>
</dbReference>
<name>B4K1I5_DROGR</name>
<dbReference type="AlphaFoldDB" id="B4K1I5"/>
<proteinExistence type="predicted"/>
<evidence type="ECO:0000313" key="1">
    <source>
        <dbReference type="EMBL" id="EDW05030.1"/>
    </source>
</evidence>
<dbReference type="SUPFAM" id="SSF52029">
    <property type="entry name" value="GroEL apical domain-like"/>
    <property type="match status" value="1"/>
</dbReference>
<gene>
    <name evidence="1" type="primary">Dgri\GH23165</name>
    <name evidence="1" type="ORF">Dgri_GH23165</name>
</gene>
<dbReference type="PhylomeDB" id="B4K1I5"/>
<organism evidence="2">
    <name type="scientific">Drosophila grimshawi</name>
    <name type="common">Hawaiian fruit fly</name>
    <name type="synonym">Idiomyia grimshawi</name>
    <dbReference type="NCBI Taxonomy" id="7222"/>
    <lineage>
        <taxon>Eukaryota</taxon>
        <taxon>Metazoa</taxon>
        <taxon>Ecdysozoa</taxon>
        <taxon>Arthropoda</taxon>
        <taxon>Hexapoda</taxon>
        <taxon>Insecta</taxon>
        <taxon>Pterygota</taxon>
        <taxon>Neoptera</taxon>
        <taxon>Endopterygota</taxon>
        <taxon>Diptera</taxon>
        <taxon>Brachycera</taxon>
        <taxon>Muscomorpha</taxon>
        <taxon>Ephydroidea</taxon>
        <taxon>Drosophilidae</taxon>
        <taxon>Drosophila</taxon>
        <taxon>Hawaiian Drosophila</taxon>
    </lineage>
</organism>
<dbReference type="InParanoid" id="B4K1I5"/>
<feature type="non-terminal residue" evidence="1">
    <location>
        <position position="1"/>
    </location>
</feature>